<dbReference type="NCBIfam" id="TIGR02433">
    <property type="entry name" value="lysidine_TilS_C"/>
    <property type="match status" value="1"/>
</dbReference>
<organism evidence="10 11">
    <name type="scientific">Pedobacter jejuensis</name>
    <dbReference type="NCBI Taxonomy" id="1268550"/>
    <lineage>
        <taxon>Bacteria</taxon>
        <taxon>Pseudomonadati</taxon>
        <taxon>Bacteroidota</taxon>
        <taxon>Sphingobacteriia</taxon>
        <taxon>Sphingobacteriales</taxon>
        <taxon>Sphingobacteriaceae</taxon>
        <taxon>Pedobacter</taxon>
    </lineage>
</organism>
<keyword evidence="5 8" id="KW-0547">Nucleotide-binding</keyword>
<dbReference type="RefSeq" id="WP_123205001.1">
    <property type="nucleotide sequence ID" value="NZ_RBEE01000010.1"/>
</dbReference>
<dbReference type="AlphaFoldDB" id="A0A3N0BYP5"/>
<keyword evidence="2 8" id="KW-0963">Cytoplasm</keyword>
<evidence type="ECO:0000256" key="5">
    <source>
        <dbReference type="ARBA" id="ARBA00022741"/>
    </source>
</evidence>
<comment type="domain">
    <text evidence="8">The N-terminal region contains the highly conserved SGGXDS motif, predicted to be a P-loop motif involved in ATP binding.</text>
</comment>
<comment type="caution">
    <text evidence="10">The sequence shown here is derived from an EMBL/GenBank/DDBJ whole genome shotgun (WGS) entry which is preliminary data.</text>
</comment>
<comment type="catalytic activity">
    <reaction evidence="7 8">
        <text>cytidine(34) in tRNA(Ile2) + L-lysine + ATP = lysidine(34) in tRNA(Ile2) + AMP + diphosphate + H(+)</text>
        <dbReference type="Rhea" id="RHEA:43744"/>
        <dbReference type="Rhea" id="RHEA-COMP:10625"/>
        <dbReference type="Rhea" id="RHEA-COMP:10670"/>
        <dbReference type="ChEBI" id="CHEBI:15378"/>
        <dbReference type="ChEBI" id="CHEBI:30616"/>
        <dbReference type="ChEBI" id="CHEBI:32551"/>
        <dbReference type="ChEBI" id="CHEBI:33019"/>
        <dbReference type="ChEBI" id="CHEBI:82748"/>
        <dbReference type="ChEBI" id="CHEBI:83665"/>
        <dbReference type="ChEBI" id="CHEBI:456215"/>
        <dbReference type="EC" id="6.3.4.19"/>
    </reaction>
</comment>
<evidence type="ECO:0000256" key="6">
    <source>
        <dbReference type="ARBA" id="ARBA00022840"/>
    </source>
</evidence>
<dbReference type="SUPFAM" id="SSF56037">
    <property type="entry name" value="PheT/TilS domain"/>
    <property type="match status" value="1"/>
</dbReference>
<evidence type="ECO:0000256" key="1">
    <source>
        <dbReference type="ARBA" id="ARBA00004496"/>
    </source>
</evidence>
<reference evidence="10 11" key="1">
    <citation type="submission" date="2018-10" db="EMBL/GenBank/DDBJ databases">
        <title>Genome sequencing of Pedobacter jejuensis TNB23.</title>
        <authorList>
            <person name="Cho Y.-J."/>
            <person name="Cho A."/>
            <person name="Kim O.-S."/>
        </authorList>
    </citation>
    <scope>NUCLEOTIDE SEQUENCE [LARGE SCALE GENOMIC DNA]</scope>
    <source>
        <strain evidence="10 11">TNB23</strain>
    </source>
</reference>
<dbReference type="PANTHER" id="PTHR43033">
    <property type="entry name" value="TRNA(ILE)-LYSIDINE SYNTHASE-RELATED"/>
    <property type="match status" value="1"/>
</dbReference>
<dbReference type="InterPro" id="IPR012094">
    <property type="entry name" value="tRNA_Ile_lys_synt"/>
</dbReference>
<accession>A0A3N0BYP5</accession>
<evidence type="ECO:0000313" key="11">
    <source>
        <dbReference type="Proteomes" id="UP000274046"/>
    </source>
</evidence>
<dbReference type="CDD" id="cd01992">
    <property type="entry name" value="TilS_N"/>
    <property type="match status" value="1"/>
</dbReference>
<dbReference type="InterPro" id="IPR012795">
    <property type="entry name" value="tRNA_Ile_lys_synt_N"/>
</dbReference>
<dbReference type="Proteomes" id="UP000274046">
    <property type="component" value="Unassembled WGS sequence"/>
</dbReference>
<dbReference type="EMBL" id="RBEE01000010">
    <property type="protein sequence ID" value="RNL54710.1"/>
    <property type="molecule type" value="Genomic_DNA"/>
</dbReference>
<dbReference type="GO" id="GO:0032267">
    <property type="term" value="F:tRNA(Ile)-lysidine synthase activity"/>
    <property type="evidence" value="ECO:0007669"/>
    <property type="project" value="UniProtKB-EC"/>
</dbReference>
<dbReference type="Pfam" id="PF01171">
    <property type="entry name" value="ATP_bind_3"/>
    <property type="match status" value="1"/>
</dbReference>
<comment type="function">
    <text evidence="8">Ligates lysine onto the cytidine present at position 34 of the AUA codon-specific tRNA(Ile) that contains the anticodon CAU, in an ATP-dependent manner. Cytidine is converted to lysidine, thus changing the amino acid specificity of the tRNA from methionine to isoleucine.</text>
</comment>
<name>A0A3N0BYP5_9SPHI</name>
<feature type="binding site" evidence="8">
    <location>
        <begin position="28"/>
        <end position="33"/>
    </location>
    <ligand>
        <name>ATP</name>
        <dbReference type="ChEBI" id="CHEBI:30616"/>
    </ligand>
</feature>
<dbReference type="HAMAP" id="MF_01161">
    <property type="entry name" value="tRNA_Ile_lys_synt"/>
    <property type="match status" value="1"/>
</dbReference>
<keyword evidence="6 8" id="KW-0067">ATP-binding</keyword>
<dbReference type="GO" id="GO:0005737">
    <property type="term" value="C:cytoplasm"/>
    <property type="evidence" value="ECO:0007669"/>
    <property type="project" value="UniProtKB-SubCell"/>
</dbReference>
<evidence type="ECO:0000256" key="3">
    <source>
        <dbReference type="ARBA" id="ARBA00022598"/>
    </source>
</evidence>
<dbReference type="InterPro" id="IPR014729">
    <property type="entry name" value="Rossmann-like_a/b/a_fold"/>
</dbReference>
<evidence type="ECO:0000256" key="8">
    <source>
        <dbReference type="HAMAP-Rule" id="MF_01161"/>
    </source>
</evidence>
<evidence type="ECO:0000256" key="7">
    <source>
        <dbReference type="ARBA" id="ARBA00048539"/>
    </source>
</evidence>
<evidence type="ECO:0000313" key="10">
    <source>
        <dbReference type="EMBL" id="RNL54710.1"/>
    </source>
</evidence>
<dbReference type="Gene3D" id="3.40.50.620">
    <property type="entry name" value="HUPs"/>
    <property type="match status" value="1"/>
</dbReference>
<dbReference type="InterPro" id="IPR011063">
    <property type="entry name" value="TilS/TtcA_N"/>
</dbReference>
<keyword evidence="11" id="KW-1185">Reference proteome</keyword>
<keyword evidence="4 8" id="KW-0819">tRNA processing</keyword>
<sequence length="443" mass="51177">MLPVQKFLDFNHHQQLFVTGNRILLAVSGGKDSVLMLHFFKACGIDVGVAHCNFKLRKDEAQRDEHFVKTLAQSLNLPFYVTHFDTKKYAEDHKISTQMAARALRYSWFEEIRTTHGYDYIALAQHQNDTIETVLINLIRGTGISGLHGILPKRDKLIRPLLFLTRTEINHLVDENNISFVEDSSNASTDYVRNKLRLEVIPHLQNINPNLEHTFAKNSSRFADVERFLNVQVQKIANEIVLEKADGTYISIDEIKILDPQKLLLFELLKPYGFLETVVEEIIEALNKQSGIKFFSASHQATINRDYLIISKINTEEHLHKSIHINDDEFEYNGHSFLLQFTDELKFEADKNKIFVDSSALQFPLIIRNWQNGDRFIPLGMRGFKKISDFFIDEKVPLHIKSNVPILVNGNGEIIWIVGMRQDNRYKLSQSTKKVAIFELKIK</sequence>
<evidence type="ECO:0000256" key="4">
    <source>
        <dbReference type="ARBA" id="ARBA00022694"/>
    </source>
</evidence>
<dbReference type="GO" id="GO:0005524">
    <property type="term" value="F:ATP binding"/>
    <property type="evidence" value="ECO:0007669"/>
    <property type="project" value="UniProtKB-UniRule"/>
</dbReference>
<comment type="similarity">
    <text evidence="8">Belongs to the tRNA(Ile)-lysidine synthase family.</text>
</comment>
<proteinExistence type="inferred from homology"/>
<gene>
    <name evidence="8 10" type="primary">tilS</name>
    <name evidence="10" type="ORF">D7004_06155</name>
</gene>
<protein>
    <recommendedName>
        <fullName evidence="8">tRNA(Ile)-lysidine synthase</fullName>
        <ecNumber evidence="8">6.3.4.19</ecNumber>
    </recommendedName>
    <alternativeName>
        <fullName evidence="8">tRNA(Ile)-2-lysyl-cytidine synthase</fullName>
    </alternativeName>
    <alternativeName>
        <fullName evidence="8">tRNA(Ile)-lysidine synthetase</fullName>
    </alternativeName>
</protein>
<comment type="subcellular location">
    <subcellularLocation>
        <location evidence="1 8">Cytoplasm</location>
    </subcellularLocation>
</comment>
<evidence type="ECO:0000256" key="2">
    <source>
        <dbReference type="ARBA" id="ARBA00022490"/>
    </source>
</evidence>
<dbReference type="SUPFAM" id="SSF52402">
    <property type="entry name" value="Adenine nucleotide alpha hydrolases-like"/>
    <property type="match status" value="1"/>
</dbReference>
<dbReference type="NCBIfam" id="TIGR02432">
    <property type="entry name" value="lysidine_TilS_N"/>
    <property type="match status" value="1"/>
</dbReference>
<dbReference type="OrthoDB" id="9807403at2"/>
<feature type="domain" description="Lysidine-tRNA(Ile) synthetase C-terminal" evidence="9">
    <location>
        <begin position="365"/>
        <end position="439"/>
    </location>
</feature>
<dbReference type="Pfam" id="PF11734">
    <property type="entry name" value="TilS_C"/>
    <property type="match status" value="1"/>
</dbReference>
<dbReference type="PANTHER" id="PTHR43033:SF1">
    <property type="entry name" value="TRNA(ILE)-LYSIDINE SYNTHASE-RELATED"/>
    <property type="match status" value="1"/>
</dbReference>
<dbReference type="InterPro" id="IPR012796">
    <property type="entry name" value="Lysidine-tRNA-synth_C"/>
</dbReference>
<keyword evidence="3 8" id="KW-0436">Ligase</keyword>
<dbReference type="EC" id="6.3.4.19" evidence="8"/>
<evidence type="ECO:0000259" key="9">
    <source>
        <dbReference type="SMART" id="SM00977"/>
    </source>
</evidence>
<dbReference type="GO" id="GO:0006400">
    <property type="term" value="P:tRNA modification"/>
    <property type="evidence" value="ECO:0007669"/>
    <property type="project" value="UniProtKB-UniRule"/>
</dbReference>
<dbReference type="SMART" id="SM00977">
    <property type="entry name" value="TilS_C"/>
    <property type="match status" value="1"/>
</dbReference>